<dbReference type="AlphaFoldDB" id="A0AAV3YCN9"/>
<accession>A0AAV3YCN9</accession>
<proteinExistence type="predicted"/>
<sequence length="162" mass="18352">MVELRGSEKKFRSNLPSTITCGNVPRNLRSPSTGTNYETRISSMRKGWHSGKQTRPESAGSFFRTPPPAPWPEAWPKSLRSYIDIDIDIYSNIESKPPKTLSCECGDAVTEGQPKQVAGVYTDLGDIAGKLRASEDLHWLRPRIEHYCWRSLEMVNNEQKNN</sequence>
<feature type="region of interest" description="Disordered" evidence="1">
    <location>
        <begin position="45"/>
        <end position="69"/>
    </location>
</feature>
<keyword evidence="3" id="KW-1185">Reference proteome</keyword>
<organism evidence="2 3">
    <name type="scientific">Plakobranchus ocellatus</name>
    <dbReference type="NCBI Taxonomy" id="259542"/>
    <lineage>
        <taxon>Eukaryota</taxon>
        <taxon>Metazoa</taxon>
        <taxon>Spiralia</taxon>
        <taxon>Lophotrochozoa</taxon>
        <taxon>Mollusca</taxon>
        <taxon>Gastropoda</taxon>
        <taxon>Heterobranchia</taxon>
        <taxon>Euthyneura</taxon>
        <taxon>Panpulmonata</taxon>
        <taxon>Sacoglossa</taxon>
        <taxon>Placobranchoidea</taxon>
        <taxon>Plakobranchidae</taxon>
        <taxon>Plakobranchus</taxon>
    </lineage>
</organism>
<dbReference type="Proteomes" id="UP000735302">
    <property type="component" value="Unassembled WGS sequence"/>
</dbReference>
<gene>
    <name evidence="2" type="ORF">PoB_000634400</name>
</gene>
<evidence type="ECO:0000313" key="2">
    <source>
        <dbReference type="EMBL" id="GFN79838.1"/>
    </source>
</evidence>
<protein>
    <submittedName>
        <fullName evidence="2">Uncharacterized protein</fullName>
    </submittedName>
</protein>
<name>A0AAV3YCN9_9GAST</name>
<reference evidence="2 3" key="1">
    <citation type="journal article" date="2021" name="Elife">
        <title>Chloroplast acquisition without the gene transfer in kleptoplastic sea slugs, Plakobranchus ocellatus.</title>
        <authorList>
            <person name="Maeda T."/>
            <person name="Takahashi S."/>
            <person name="Yoshida T."/>
            <person name="Shimamura S."/>
            <person name="Takaki Y."/>
            <person name="Nagai Y."/>
            <person name="Toyoda A."/>
            <person name="Suzuki Y."/>
            <person name="Arimoto A."/>
            <person name="Ishii H."/>
            <person name="Satoh N."/>
            <person name="Nishiyama T."/>
            <person name="Hasebe M."/>
            <person name="Maruyama T."/>
            <person name="Minagawa J."/>
            <person name="Obokata J."/>
            <person name="Shigenobu S."/>
        </authorList>
    </citation>
    <scope>NUCLEOTIDE SEQUENCE [LARGE SCALE GENOMIC DNA]</scope>
</reference>
<comment type="caution">
    <text evidence="2">The sequence shown here is derived from an EMBL/GenBank/DDBJ whole genome shotgun (WGS) entry which is preliminary data.</text>
</comment>
<dbReference type="EMBL" id="BLXT01000744">
    <property type="protein sequence ID" value="GFN79838.1"/>
    <property type="molecule type" value="Genomic_DNA"/>
</dbReference>
<evidence type="ECO:0000313" key="3">
    <source>
        <dbReference type="Proteomes" id="UP000735302"/>
    </source>
</evidence>
<evidence type="ECO:0000256" key="1">
    <source>
        <dbReference type="SAM" id="MobiDB-lite"/>
    </source>
</evidence>